<proteinExistence type="predicted"/>
<keyword evidence="2" id="KW-0969">Cilium</keyword>
<evidence type="ECO:0000259" key="1">
    <source>
        <dbReference type="Pfam" id="PF00700"/>
    </source>
</evidence>
<dbReference type="Gene3D" id="1.20.1330.10">
    <property type="entry name" value="f41 fragment of flagellin, N-terminal domain"/>
    <property type="match status" value="1"/>
</dbReference>
<organism evidence="2 3">
    <name type="scientific">Halocynthiibacter styelae</name>
    <dbReference type="NCBI Taxonomy" id="2761955"/>
    <lineage>
        <taxon>Bacteria</taxon>
        <taxon>Pseudomonadati</taxon>
        <taxon>Pseudomonadota</taxon>
        <taxon>Alphaproteobacteria</taxon>
        <taxon>Rhodobacterales</taxon>
        <taxon>Paracoccaceae</taxon>
        <taxon>Halocynthiibacter</taxon>
    </lineage>
</organism>
<gene>
    <name evidence="2" type="ORF">H1D41_08865</name>
</gene>
<evidence type="ECO:0000313" key="3">
    <source>
        <dbReference type="Proteomes" id="UP000640583"/>
    </source>
</evidence>
<dbReference type="AlphaFoldDB" id="A0A8J7LQ34"/>
<keyword evidence="2" id="KW-0282">Flagellum</keyword>
<keyword evidence="2" id="KW-0966">Cell projection</keyword>
<feature type="domain" description="Flagellin C-terminal" evidence="1">
    <location>
        <begin position="260"/>
        <end position="335"/>
    </location>
</feature>
<accession>A0A8J7LQ34</accession>
<dbReference type="Proteomes" id="UP000640583">
    <property type="component" value="Unassembled WGS sequence"/>
</dbReference>
<comment type="caution">
    <text evidence="2">The sequence shown here is derived from an EMBL/GenBank/DDBJ whole genome shotgun (WGS) entry which is preliminary data.</text>
</comment>
<protein>
    <submittedName>
        <fullName evidence="2">Flagellar biosynthesis protein FlgL</fullName>
    </submittedName>
</protein>
<name>A0A8J7LQ34_9RHOB</name>
<dbReference type="EMBL" id="JADCKQ010000005">
    <property type="protein sequence ID" value="MBI1493742.1"/>
    <property type="molecule type" value="Genomic_DNA"/>
</dbReference>
<keyword evidence="3" id="KW-1185">Reference proteome</keyword>
<dbReference type="Pfam" id="PF00700">
    <property type="entry name" value="Flagellin_C"/>
    <property type="match status" value="1"/>
</dbReference>
<sequence length="335" mass="35348">MPNFLSVGDMSQSYQMNRLNADLKSRMNQLSLELTTGKVQDVADRVGGDYSPLTSIERSLETLEAYQHANASAALTTTTMQNALETVQTYVSDAAPDLLMASDSGHIHMISPATGDAKQKFGAVISAMNTQVAGRSLFSGTATDQIPLANPETILNALNLAIAAETTAAGVQGVIDTWFAPGGDFETVAYQGSTTNLAPLSIGPHETATLTARADDTAIRETLKGLATAALVHDGALASNLTEQTALVSYSASTLISAESSILTMRTNIGTAEAQIEQASVRNVTESQVLEIARAGIVEADPYQSATELEAAQIQLETLYTLTSRLSRLSLANYL</sequence>
<dbReference type="RefSeq" id="WP_228848561.1">
    <property type="nucleotide sequence ID" value="NZ_JADCKQ010000005.1"/>
</dbReference>
<reference evidence="2" key="1">
    <citation type="submission" date="2020-10" db="EMBL/GenBank/DDBJ databases">
        <title>Paenihalocynthiibacter styelae gen. nov., sp. nov., isolated from stalked sea squirt Styela clava.</title>
        <authorList>
            <person name="Kim Y.-O."/>
            <person name="Yoon J.-H."/>
        </authorList>
    </citation>
    <scope>NUCLEOTIDE SEQUENCE</scope>
    <source>
        <strain evidence="2">MYP1-1</strain>
    </source>
</reference>
<evidence type="ECO:0000313" key="2">
    <source>
        <dbReference type="EMBL" id="MBI1493742.1"/>
    </source>
</evidence>
<dbReference type="InterPro" id="IPR046358">
    <property type="entry name" value="Flagellin_C"/>
</dbReference>
<dbReference type="SUPFAM" id="SSF64518">
    <property type="entry name" value="Phase 1 flagellin"/>
    <property type="match status" value="1"/>
</dbReference>